<evidence type="ECO:0000313" key="2">
    <source>
        <dbReference type="Proteomes" id="UP000029387"/>
    </source>
</evidence>
<protein>
    <recommendedName>
        <fullName evidence="3">DUF5655 domain-containing protein</fullName>
    </recommendedName>
</protein>
<comment type="caution">
    <text evidence="1">The sequence shown here is derived from an EMBL/GenBank/DDBJ whole genome shotgun (WGS) entry which is preliminary data.</text>
</comment>
<dbReference type="Proteomes" id="UP000029387">
    <property type="component" value="Unassembled WGS sequence"/>
</dbReference>
<organism evidence="1 2">
    <name type="scientific">Marine Group I thaumarchaeote SCGC AAA799-P11</name>
    <dbReference type="NCBI Taxonomy" id="1502295"/>
    <lineage>
        <taxon>Archaea</taxon>
        <taxon>Nitrososphaerota</taxon>
        <taxon>Marine Group I</taxon>
    </lineage>
</organism>
<dbReference type="GO" id="GO:0003676">
    <property type="term" value="F:nucleic acid binding"/>
    <property type="evidence" value="ECO:0007669"/>
    <property type="project" value="InterPro"/>
</dbReference>
<dbReference type="InterPro" id="IPR011856">
    <property type="entry name" value="tRNA_endonuc-like_dom_sf"/>
</dbReference>
<name>A0A087S383_9ARCH</name>
<evidence type="ECO:0008006" key="3">
    <source>
        <dbReference type="Google" id="ProtNLM"/>
    </source>
</evidence>
<evidence type="ECO:0000313" key="1">
    <source>
        <dbReference type="EMBL" id="KFM20187.1"/>
    </source>
</evidence>
<accession>A0A087S383</accession>
<reference evidence="1 2" key="1">
    <citation type="submission" date="2014-06" db="EMBL/GenBank/DDBJ databases">
        <authorList>
            <person name="Ngugi D.K."/>
            <person name="Blom J."/>
            <person name="Alam I."/>
            <person name="Rashid M."/>
            <person name="Baalawi W."/>
            <person name="Zhang G."/>
            <person name="Hikmawan T."/>
            <person name="Guan Y."/>
            <person name="Antunes A."/>
            <person name="Siam R."/>
            <person name="El-Dorry H."/>
            <person name="Bajic V."/>
            <person name="Stingl U."/>
        </authorList>
    </citation>
    <scope>NUCLEOTIDE SEQUENCE [LARGE SCALE GENOMIC DNA]</scope>
    <source>
        <strain evidence="1">SCGC AAA799-P11</strain>
    </source>
</reference>
<dbReference type="PATRIC" id="fig|1502295.3.peg.257"/>
<gene>
    <name evidence="1" type="ORF">AAA799P11_00263</name>
</gene>
<proteinExistence type="predicted"/>
<dbReference type="AlphaFoldDB" id="A0A087S383"/>
<dbReference type="Gene3D" id="3.40.1350.10">
    <property type="match status" value="1"/>
</dbReference>
<keyword evidence="2" id="KW-1185">Reference proteome</keyword>
<dbReference type="EMBL" id="JOSZ01000002">
    <property type="protein sequence ID" value="KFM20187.1"/>
    <property type="molecule type" value="Genomic_DNA"/>
</dbReference>
<sequence length="310" mass="36345">MRIFQSRDNNLVEIHEESFDLERTIQNLVEKNLDSIFPGLEFVETEFQIDDLRPDTIVFDSEKKSFVIIEYKKIENRSLIDQGVSYYQLLHERKENFVLLYNKKMSKTSDVNDINWDETRVIFISPEYTKYQKRASNFQGLPIELYEIKKYQDNMITLNRIGDSQIQSPDSSKSTKTRTTLSEYIEEDYLAGKYHNQYPTEETKKLWNQLKEAIENTFEDAEFRQKKIYGGYYLRDGGSSVCTLEALKTRIVLNYSTSDMTLLETSEFVEDVSNVGHHGIGNFRSSIESSEDVAKAIPFIQKIYHSKKNK</sequence>